<evidence type="ECO:0000256" key="3">
    <source>
        <dbReference type="ARBA" id="ARBA00022448"/>
    </source>
</evidence>
<evidence type="ECO:0000256" key="9">
    <source>
        <dbReference type="PROSITE-ProRule" id="PRU01360"/>
    </source>
</evidence>
<evidence type="ECO:0000256" key="7">
    <source>
        <dbReference type="ARBA" id="ARBA00023136"/>
    </source>
</evidence>
<dbReference type="Gene3D" id="2.40.170.20">
    <property type="entry name" value="TonB-dependent receptor, beta-barrel domain"/>
    <property type="match status" value="1"/>
</dbReference>
<dbReference type="PANTHER" id="PTHR32552">
    <property type="entry name" value="FERRICHROME IRON RECEPTOR-RELATED"/>
    <property type="match status" value="1"/>
</dbReference>
<comment type="similarity">
    <text evidence="2 9 10">Belongs to the TonB-dependent receptor family.</text>
</comment>
<feature type="domain" description="TonB-dependent receptor plug" evidence="12">
    <location>
        <begin position="98"/>
        <end position="194"/>
    </location>
</feature>
<comment type="subcellular location">
    <subcellularLocation>
        <location evidence="1 9">Cell outer membrane</location>
        <topology evidence="1 9">Multi-pass membrane protein</topology>
    </subcellularLocation>
</comment>
<dbReference type="PROSITE" id="PS52016">
    <property type="entry name" value="TONB_DEPENDENT_REC_3"/>
    <property type="match status" value="1"/>
</dbReference>
<dbReference type="Pfam" id="PF07715">
    <property type="entry name" value="Plug"/>
    <property type="match status" value="1"/>
</dbReference>
<keyword evidence="13" id="KW-0675">Receptor</keyword>
<name>I9B666_9FIRM</name>
<evidence type="ECO:0000259" key="11">
    <source>
        <dbReference type="Pfam" id="PF00593"/>
    </source>
</evidence>
<dbReference type="Pfam" id="PF00593">
    <property type="entry name" value="TonB_dep_Rec_b-barrel"/>
    <property type="match status" value="1"/>
</dbReference>
<dbReference type="InterPro" id="IPR010105">
    <property type="entry name" value="TonB_sidphr_rcpt"/>
</dbReference>
<dbReference type="GO" id="GO:0015891">
    <property type="term" value="P:siderophore transport"/>
    <property type="evidence" value="ECO:0007669"/>
    <property type="project" value="InterPro"/>
</dbReference>
<dbReference type="Proteomes" id="UP000004324">
    <property type="component" value="Unassembled WGS sequence"/>
</dbReference>
<gene>
    <name evidence="13" type="ORF">FB4_2256</name>
</gene>
<comment type="caution">
    <text evidence="13">The sequence shown here is derived from an EMBL/GenBank/DDBJ whole genome shotgun (WGS) entry which is preliminary data.</text>
</comment>
<dbReference type="OrthoDB" id="9775095at2"/>
<feature type="domain" description="TonB-dependent receptor-like beta-barrel" evidence="11">
    <location>
        <begin position="273"/>
        <end position="702"/>
    </location>
</feature>
<dbReference type="GO" id="GO:0015344">
    <property type="term" value="F:siderophore uptake transmembrane transporter activity"/>
    <property type="evidence" value="ECO:0007669"/>
    <property type="project" value="TreeGrafter"/>
</dbReference>
<reference evidence="13 14" key="1">
    <citation type="journal article" date="2012" name="J. Bacteriol.">
        <title>Draft Genome Sequences for Two Metal-Reducing Pelosinus fermentans Strains Isolated from a Cr(VI)-Contaminated Site and for Type Strain R7.</title>
        <authorList>
            <person name="Brown S.D."/>
            <person name="Podar M."/>
            <person name="Klingeman D.M."/>
            <person name="Johnson C.M."/>
            <person name="Yang Z.K."/>
            <person name="Utturkar S.M."/>
            <person name="Land M.L."/>
            <person name="Mosher J.J."/>
            <person name="Hurt R.A.Jr."/>
            <person name="Phelps T.J."/>
            <person name="Palumbo A.V."/>
            <person name="Arkin A.P."/>
            <person name="Hazen T.C."/>
            <person name="Elias D.A."/>
        </authorList>
    </citation>
    <scope>NUCLEOTIDE SEQUENCE [LARGE SCALE GENOMIC DNA]</scope>
    <source>
        <strain evidence="13 14">B4</strain>
    </source>
</reference>
<dbReference type="Gene3D" id="2.170.130.10">
    <property type="entry name" value="TonB-dependent receptor, plug domain"/>
    <property type="match status" value="1"/>
</dbReference>
<keyword evidence="5 9" id="KW-0812">Transmembrane</keyword>
<keyword evidence="3 9" id="KW-0813">Transport</keyword>
<evidence type="ECO:0000256" key="6">
    <source>
        <dbReference type="ARBA" id="ARBA00023077"/>
    </source>
</evidence>
<dbReference type="InterPro" id="IPR012910">
    <property type="entry name" value="Plug_dom"/>
</dbReference>
<keyword evidence="6 10" id="KW-0798">TonB box</keyword>
<dbReference type="PATRIC" id="fig|1149862.3.peg.536"/>
<dbReference type="GO" id="GO:0038023">
    <property type="term" value="F:signaling receptor activity"/>
    <property type="evidence" value="ECO:0007669"/>
    <property type="project" value="InterPro"/>
</dbReference>
<dbReference type="CDD" id="cd01347">
    <property type="entry name" value="ligand_gated_channel"/>
    <property type="match status" value="1"/>
</dbReference>
<evidence type="ECO:0000313" key="14">
    <source>
        <dbReference type="Proteomes" id="UP000004324"/>
    </source>
</evidence>
<protein>
    <submittedName>
        <fullName evidence="13">TonB-dependent siderophore receptor</fullName>
    </submittedName>
</protein>
<dbReference type="InterPro" id="IPR000531">
    <property type="entry name" value="Beta-barrel_TonB"/>
</dbReference>
<dbReference type="SUPFAM" id="SSF56935">
    <property type="entry name" value="Porins"/>
    <property type="match status" value="1"/>
</dbReference>
<keyword evidence="14" id="KW-1185">Reference proteome</keyword>
<keyword evidence="4 9" id="KW-1134">Transmembrane beta strand</keyword>
<dbReference type="AlphaFoldDB" id="I9B666"/>
<dbReference type="InterPro" id="IPR036942">
    <property type="entry name" value="Beta-barrel_TonB_sf"/>
</dbReference>
<dbReference type="EMBL" id="AKVJ01000006">
    <property type="protein sequence ID" value="EIW20637.1"/>
    <property type="molecule type" value="Genomic_DNA"/>
</dbReference>
<dbReference type="InterPro" id="IPR039426">
    <property type="entry name" value="TonB-dep_rcpt-like"/>
</dbReference>
<sequence>MNKRVSPAIRGLLYALIGSSLFWHMPVIVYAAGEDTEKPDAEQASVTETADNQREFTLEGLEVTADRDRRTGLPPAYAGGKIARGSQVGLLGNKDFLDTPFAITSYTTELMEDQQAKNLTDVLTNDPSVRSNAYASYYGMWTIRGFPVLNEDVGFNGLYGIAPLYSSGTEFVERVEVLKGPGALLNGMSPTGGIGGSINLIPKRAGEEPLTRLTTSYSGDSQLGGHLDIGRRFGENQEFGVRFNGVYRNGDMRFDGESQKTSAATLALDYRQDRLRTSLDLGYQENDIDAPSTVMYLASGVSVPKVPKNTTNFDSPWAYARSKDTFGVLHSEFDLNQQWTAFASAGMRRSRTEYLFSRGTINNAAGDFSQYFYNYPSKTNSQTEELGIRGQFSTGAVRHQLVLSGTRLEADLYQNFRTVNGIPSNIYDIVYGSPLEALKGTPKASSTILSSIVLADTLSTPDDRLQLTLGVRRQQVQIDNAASTWSNATSYDESATTPAVGLVVKVRPNLSFYSNYIEGLQQGPTAPSTAVNAGEVFAPYKSKQYEAGIKIDAGTFATTLSAFQIKKPSGLTDPDTLIYSVNGEQRHRGLELSLFGEPVKGTRLMGGLMLLDGQMVKTANDTYDGNEPVGVPRWTATLGAEWDVPFQPGLTMTARAVYNGSQYLNSANTLKVSPWTRFDVGARYTFNQSGTPVTIRATVTNVLNKRHWTGTTGGALAIGAPRTLLLSATVDL</sequence>
<keyword evidence="8 9" id="KW-0998">Cell outer membrane</keyword>
<dbReference type="InterPro" id="IPR037066">
    <property type="entry name" value="Plug_dom_sf"/>
</dbReference>
<evidence type="ECO:0000256" key="10">
    <source>
        <dbReference type="RuleBase" id="RU003357"/>
    </source>
</evidence>
<evidence type="ECO:0000259" key="12">
    <source>
        <dbReference type="Pfam" id="PF07715"/>
    </source>
</evidence>
<evidence type="ECO:0000313" key="13">
    <source>
        <dbReference type="EMBL" id="EIW20637.1"/>
    </source>
</evidence>
<organism evidence="13 14">
    <name type="scientific">Pelosinus fermentans B4</name>
    <dbReference type="NCBI Taxonomy" id="1149862"/>
    <lineage>
        <taxon>Bacteria</taxon>
        <taxon>Bacillati</taxon>
        <taxon>Bacillota</taxon>
        <taxon>Negativicutes</taxon>
        <taxon>Selenomonadales</taxon>
        <taxon>Sporomusaceae</taxon>
        <taxon>Pelosinus</taxon>
    </lineage>
</organism>
<proteinExistence type="inferred from homology"/>
<dbReference type="NCBIfam" id="TIGR01783">
    <property type="entry name" value="TonB-siderophor"/>
    <property type="match status" value="1"/>
</dbReference>
<evidence type="ECO:0000256" key="2">
    <source>
        <dbReference type="ARBA" id="ARBA00009810"/>
    </source>
</evidence>
<dbReference type="GO" id="GO:0009279">
    <property type="term" value="C:cell outer membrane"/>
    <property type="evidence" value="ECO:0007669"/>
    <property type="project" value="UniProtKB-SubCell"/>
</dbReference>
<evidence type="ECO:0000256" key="8">
    <source>
        <dbReference type="ARBA" id="ARBA00023237"/>
    </source>
</evidence>
<dbReference type="PANTHER" id="PTHR32552:SF82">
    <property type="entry name" value="FCUA PROTEIN"/>
    <property type="match status" value="1"/>
</dbReference>
<evidence type="ECO:0000256" key="1">
    <source>
        <dbReference type="ARBA" id="ARBA00004571"/>
    </source>
</evidence>
<evidence type="ECO:0000256" key="4">
    <source>
        <dbReference type="ARBA" id="ARBA00022452"/>
    </source>
</evidence>
<accession>I9B666</accession>
<evidence type="ECO:0000256" key="5">
    <source>
        <dbReference type="ARBA" id="ARBA00022692"/>
    </source>
</evidence>
<keyword evidence="7 9" id="KW-0472">Membrane</keyword>
<dbReference type="RefSeq" id="WP_007931031.1">
    <property type="nucleotide sequence ID" value="NZ_AKVJ01000006.1"/>
</dbReference>